<dbReference type="GO" id="GO:0015099">
    <property type="term" value="F:nickel cation transmembrane transporter activity"/>
    <property type="evidence" value="ECO:0007669"/>
    <property type="project" value="TreeGrafter"/>
</dbReference>
<dbReference type="OrthoDB" id="341259at2759"/>
<evidence type="ECO:0000313" key="2">
    <source>
        <dbReference type="EMBL" id="KAF2869605.1"/>
    </source>
</evidence>
<organism evidence="2 3">
    <name type="scientific">Massariosphaeria phaeospora</name>
    <dbReference type="NCBI Taxonomy" id="100035"/>
    <lineage>
        <taxon>Eukaryota</taxon>
        <taxon>Fungi</taxon>
        <taxon>Dikarya</taxon>
        <taxon>Ascomycota</taxon>
        <taxon>Pezizomycotina</taxon>
        <taxon>Dothideomycetes</taxon>
        <taxon>Pleosporomycetidae</taxon>
        <taxon>Pleosporales</taxon>
        <taxon>Pleosporales incertae sedis</taxon>
        <taxon>Massariosphaeria</taxon>
    </lineage>
</organism>
<proteinExistence type="predicted"/>
<dbReference type="PANTHER" id="PTHR47685">
    <property type="entry name" value="MAGNESIUM TRANSPORT PROTEIN CORA"/>
    <property type="match status" value="1"/>
</dbReference>
<feature type="compositionally biased region" description="Basic residues" evidence="1">
    <location>
        <begin position="183"/>
        <end position="193"/>
    </location>
</feature>
<dbReference type="AlphaFoldDB" id="A0A7C8ML03"/>
<keyword evidence="3" id="KW-1185">Reference proteome</keyword>
<dbReference type="GO" id="GO:0015095">
    <property type="term" value="F:magnesium ion transmembrane transporter activity"/>
    <property type="evidence" value="ECO:0007669"/>
    <property type="project" value="TreeGrafter"/>
</dbReference>
<dbReference type="InterPro" id="IPR050829">
    <property type="entry name" value="CorA_MIT"/>
</dbReference>
<name>A0A7C8ML03_9PLEO</name>
<gene>
    <name evidence="2" type="ORF">BDV95DRAFT_82160</name>
</gene>
<dbReference type="Proteomes" id="UP000481861">
    <property type="component" value="Unassembled WGS sequence"/>
</dbReference>
<accession>A0A7C8ML03</accession>
<reference evidence="2 3" key="1">
    <citation type="submission" date="2020-01" db="EMBL/GenBank/DDBJ databases">
        <authorList>
            <consortium name="DOE Joint Genome Institute"/>
            <person name="Haridas S."/>
            <person name="Albert R."/>
            <person name="Binder M."/>
            <person name="Bloem J."/>
            <person name="Labutti K."/>
            <person name="Salamov A."/>
            <person name="Andreopoulos B."/>
            <person name="Baker S.E."/>
            <person name="Barry K."/>
            <person name="Bills G."/>
            <person name="Bluhm B.H."/>
            <person name="Cannon C."/>
            <person name="Castanera R."/>
            <person name="Culley D.E."/>
            <person name="Daum C."/>
            <person name="Ezra D."/>
            <person name="Gonzalez J.B."/>
            <person name="Henrissat B."/>
            <person name="Kuo A."/>
            <person name="Liang C."/>
            <person name="Lipzen A."/>
            <person name="Lutzoni F."/>
            <person name="Magnuson J."/>
            <person name="Mondo S."/>
            <person name="Nolan M."/>
            <person name="Ohm R."/>
            <person name="Pangilinan J."/>
            <person name="Park H.-J.H."/>
            <person name="Ramirez L."/>
            <person name="Alfaro M."/>
            <person name="Sun H."/>
            <person name="Tritt A."/>
            <person name="Yoshinaga Y."/>
            <person name="Zwiers L.-H.L."/>
            <person name="Turgeon B.G."/>
            <person name="Goodwin S.B."/>
            <person name="Spatafora J.W."/>
            <person name="Crous P.W."/>
            <person name="Grigoriev I.V."/>
        </authorList>
    </citation>
    <scope>NUCLEOTIDE SEQUENCE [LARGE SCALE GENOMIC DNA]</scope>
    <source>
        <strain evidence="2 3">CBS 611.86</strain>
    </source>
</reference>
<evidence type="ECO:0000313" key="3">
    <source>
        <dbReference type="Proteomes" id="UP000481861"/>
    </source>
</evidence>
<dbReference type="EMBL" id="JAADJZ010000015">
    <property type="protein sequence ID" value="KAF2869605.1"/>
    <property type="molecule type" value="Genomic_DNA"/>
</dbReference>
<protein>
    <submittedName>
        <fullName evidence="2">Uncharacterized protein</fullName>
    </submittedName>
</protein>
<evidence type="ECO:0000256" key="1">
    <source>
        <dbReference type="SAM" id="MobiDB-lite"/>
    </source>
</evidence>
<dbReference type="GO" id="GO:0015087">
    <property type="term" value="F:cobalt ion transmembrane transporter activity"/>
    <property type="evidence" value="ECO:0007669"/>
    <property type="project" value="TreeGrafter"/>
</dbReference>
<comment type="caution">
    <text evidence="2">The sequence shown here is derived from an EMBL/GenBank/DDBJ whole genome shotgun (WGS) entry which is preliminary data.</text>
</comment>
<feature type="region of interest" description="Disordered" evidence="1">
    <location>
        <begin position="147"/>
        <end position="193"/>
    </location>
</feature>
<dbReference type="PANTHER" id="PTHR47685:SF1">
    <property type="entry name" value="MAGNESIUM TRANSPORT PROTEIN CORA"/>
    <property type="match status" value="1"/>
</dbReference>
<sequence>MNPFCQRTKRTWSERNTVSERGTNMILFMPFLHYETYGGVLAVRDAIRRKKNGTMHNGTTPPNGDELLLDAYLGDPQLLHLRRTLDQYLYPDIDTTHRDLDQVLSRESHLFDREPKVVMVDQLWLFILGKELIITAFPGALATAFQRPPPHCRPHQARSQQPDARPGAIRLRAGPPHNGPLHQRLRPAPPRRL</sequence>